<reference evidence="2 3" key="1">
    <citation type="submission" date="2022-12" db="EMBL/GenBank/DDBJ databases">
        <title>Chromosome-level genome of Tegillarca granosa.</title>
        <authorList>
            <person name="Kim J."/>
        </authorList>
    </citation>
    <scope>NUCLEOTIDE SEQUENCE [LARGE SCALE GENOMIC DNA]</scope>
    <source>
        <strain evidence="2">Teg-2019</strain>
        <tissue evidence="2">Adductor muscle</tissue>
    </source>
</reference>
<organism evidence="2 3">
    <name type="scientific">Tegillarca granosa</name>
    <name type="common">Malaysian cockle</name>
    <name type="synonym">Anadara granosa</name>
    <dbReference type="NCBI Taxonomy" id="220873"/>
    <lineage>
        <taxon>Eukaryota</taxon>
        <taxon>Metazoa</taxon>
        <taxon>Spiralia</taxon>
        <taxon>Lophotrochozoa</taxon>
        <taxon>Mollusca</taxon>
        <taxon>Bivalvia</taxon>
        <taxon>Autobranchia</taxon>
        <taxon>Pteriomorphia</taxon>
        <taxon>Arcoida</taxon>
        <taxon>Arcoidea</taxon>
        <taxon>Arcidae</taxon>
        <taxon>Tegillarca</taxon>
    </lineage>
</organism>
<dbReference type="Pfam" id="PF03184">
    <property type="entry name" value="DDE_1"/>
    <property type="match status" value="1"/>
</dbReference>
<dbReference type="InterPro" id="IPR004875">
    <property type="entry name" value="DDE_SF_endonuclease_dom"/>
</dbReference>
<protein>
    <recommendedName>
        <fullName evidence="1">DDE-1 domain-containing protein</fullName>
    </recommendedName>
</protein>
<accession>A0ABQ9EWJ3</accession>
<proteinExistence type="predicted"/>
<evidence type="ECO:0000259" key="1">
    <source>
        <dbReference type="Pfam" id="PF03184"/>
    </source>
</evidence>
<name>A0ABQ9EWJ3_TEGGR</name>
<evidence type="ECO:0000313" key="3">
    <source>
        <dbReference type="Proteomes" id="UP001217089"/>
    </source>
</evidence>
<dbReference type="EMBL" id="JARBDR010000665">
    <property type="protein sequence ID" value="KAJ8307962.1"/>
    <property type="molecule type" value="Genomic_DNA"/>
</dbReference>
<gene>
    <name evidence="2" type="ORF">KUTeg_014487</name>
</gene>
<keyword evidence="3" id="KW-1185">Reference proteome</keyword>
<comment type="caution">
    <text evidence="2">The sequence shown here is derived from an EMBL/GenBank/DDBJ whole genome shotgun (WGS) entry which is preliminary data.</text>
</comment>
<sequence length="264" mass="29317">MATPPIFSFFKKVDKAGLPVATSPSFQAANKEVSSVMATNSGGKSASGGKGRKRKYGAYSPETRAKIARYAIENGNTAAAKHYTTVLKTDISESTVRGMKASYEKMKKMQGKAELISSLPKFVEKVIVPYVDRTIDENDLPLRQRALCVFDIYTALRGEELKQLLFDKNIQIVYVPASCTDKLQPLDLGINAPFKASMRAQFEDYYAEEVKKQLQNEVALKDVKVDLRLSVIKPLHAKWIVKSVDDLIKNPDQVKSSWTMAGLS</sequence>
<evidence type="ECO:0000313" key="2">
    <source>
        <dbReference type="EMBL" id="KAJ8307962.1"/>
    </source>
</evidence>
<feature type="domain" description="DDE-1" evidence="1">
    <location>
        <begin position="140"/>
        <end position="215"/>
    </location>
</feature>
<dbReference type="Proteomes" id="UP001217089">
    <property type="component" value="Unassembled WGS sequence"/>
</dbReference>